<proteinExistence type="predicted"/>
<feature type="region of interest" description="Disordered" evidence="1">
    <location>
        <begin position="1"/>
        <end position="29"/>
    </location>
</feature>
<gene>
    <name evidence="2" type="ORF">LVIROSA_LOCUS5322</name>
</gene>
<dbReference type="PANTHER" id="PTHR38936:SF1">
    <property type="entry name" value="DUF641 DOMAIN-CONTAINING PROTEIN"/>
    <property type="match status" value="1"/>
</dbReference>
<dbReference type="Proteomes" id="UP001157418">
    <property type="component" value="Unassembled WGS sequence"/>
</dbReference>
<evidence type="ECO:0000313" key="3">
    <source>
        <dbReference type="Proteomes" id="UP001157418"/>
    </source>
</evidence>
<dbReference type="AlphaFoldDB" id="A0AAU9M6N5"/>
<name>A0AAU9M6N5_9ASTR</name>
<feature type="region of interest" description="Disordered" evidence="1">
    <location>
        <begin position="208"/>
        <end position="239"/>
    </location>
</feature>
<dbReference type="EMBL" id="CAKMRJ010000113">
    <property type="protein sequence ID" value="CAH1417660.1"/>
    <property type="molecule type" value="Genomic_DNA"/>
</dbReference>
<feature type="compositionally biased region" description="Gly residues" evidence="1">
    <location>
        <begin position="214"/>
        <end position="223"/>
    </location>
</feature>
<reference evidence="2 3" key="1">
    <citation type="submission" date="2022-01" db="EMBL/GenBank/DDBJ databases">
        <authorList>
            <person name="Xiong W."/>
            <person name="Schranz E."/>
        </authorList>
    </citation>
    <scope>NUCLEOTIDE SEQUENCE [LARGE SCALE GENOMIC DNA]</scope>
</reference>
<sequence length="239" mass="26452">MGKKSKLQKLNVATEMNLDPTPEMIPINGSDHRIVSKKVSNHKSSVRRSGRLQSVVKPVQIQNQVVEQIDLLESEKEEDLHVQNAIENHVEEEEKEEPCNEDSGDQKIRDEQVHHLVKTIEEYKSKGGQGPVSSESTSVGLIYKSLYLDSQKKIEALTLENHDLARKLEIVLAKLEVYENINRSTQAVIVSNLEKAIEALVRPASYFSSSGGDAEAGGGGGGAVAKEESAKKRRHDHVI</sequence>
<accession>A0AAU9M6N5</accession>
<comment type="caution">
    <text evidence="2">The sequence shown here is derived from an EMBL/GenBank/DDBJ whole genome shotgun (WGS) entry which is preliminary data.</text>
</comment>
<evidence type="ECO:0000313" key="2">
    <source>
        <dbReference type="EMBL" id="CAH1417660.1"/>
    </source>
</evidence>
<evidence type="ECO:0000256" key="1">
    <source>
        <dbReference type="SAM" id="MobiDB-lite"/>
    </source>
</evidence>
<keyword evidence="3" id="KW-1185">Reference proteome</keyword>
<protein>
    <submittedName>
        <fullName evidence="2">Uncharacterized protein</fullName>
    </submittedName>
</protein>
<dbReference type="PANTHER" id="PTHR38936">
    <property type="entry name" value="TITIN-LIKE ISOFORM X2"/>
    <property type="match status" value="1"/>
</dbReference>
<organism evidence="2 3">
    <name type="scientific">Lactuca virosa</name>
    <dbReference type="NCBI Taxonomy" id="75947"/>
    <lineage>
        <taxon>Eukaryota</taxon>
        <taxon>Viridiplantae</taxon>
        <taxon>Streptophyta</taxon>
        <taxon>Embryophyta</taxon>
        <taxon>Tracheophyta</taxon>
        <taxon>Spermatophyta</taxon>
        <taxon>Magnoliopsida</taxon>
        <taxon>eudicotyledons</taxon>
        <taxon>Gunneridae</taxon>
        <taxon>Pentapetalae</taxon>
        <taxon>asterids</taxon>
        <taxon>campanulids</taxon>
        <taxon>Asterales</taxon>
        <taxon>Asteraceae</taxon>
        <taxon>Cichorioideae</taxon>
        <taxon>Cichorieae</taxon>
        <taxon>Lactucinae</taxon>
        <taxon>Lactuca</taxon>
    </lineage>
</organism>